<dbReference type="GO" id="GO:0005737">
    <property type="term" value="C:cytoplasm"/>
    <property type="evidence" value="ECO:0007669"/>
    <property type="project" value="UniProtKB-SubCell"/>
</dbReference>
<comment type="subcellular location">
    <subcellularLocation>
        <location evidence="1">Cytoplasm</location>
    </subcellularLocation>
</comment>
<dbReference type="Proteomes" id="UP000000851">
    <property type="component" value="Chromosome"/>
</dbReference>
<dbReference type="PROSITE" id="PS01279">
    <property type="entry name" value="PCMT"/>
    <property type="match status" value="1"/>
</dbReference>
<keyword evidence="7 13" id="KW-0808">Transferase</keyword>
<evidence type="ECO:0000313" key="13">
    <source>
        <dbReference type="EMBL" id="ACU72821.1"/>
    </source>
</evidence>
<evidence type="ECO:0000256" key="3">
    <source>
        <dbReference type="ARBA" id="ARBA00011890"/>
    </source>
</evidence>
<dbReference type="Gene3D" id="3.40.50.150">
    <property type="entry name" value="Vaccinia Virus protein VP39"/>
    <property type="match status" value="1"/>
</dbReference>
<evidence type="ECO:0000256" key="10">
    <source>
        <dbReference type="ARBA" id="ARBA00031323"/>
    </source>
</evidence>
<keyword evidence="5" id="KW-0963">Cytoplasm</keyword>
<evidence type="ECO:0000313" key="14">
    <source>
        <dbReference type="Proteomes" id="UP000000851"/>
    </source>
</evidence>
<dbReference type="KEGG" id="cai:Caci_3938"/>
<gene>
    <name evidence="13" type="ordered locus">Caci_3938</name>
</gene>
<dbReference type="Pfam" id="PF01135">
    <property type="entry name" value="PCMT"/>
    <property type="match status" value="1"/>
</dbReference>
<evidence type="ECO:0000256" key="8">
    <source>
        <dbReference type="ARBA" id="ARBA00022691"/>
    </source>
</evidence>
<dbReference type="InterPro" id="IPR027573">
    <property type="entry name" value="Methyltran_FxLD"/>
</dbReference>
<dbReference type="GO" id="GO:0004719">
    <property type="term" value="F:protein-L-isoaspartate (D-aspartate) O-methyltransferase activity"/>
    <property type="evidence" value="ECO:0007669"/>
    <property type="project" value="UniProtKB-EC"/>
</dbReference>
<evidence type="ECO:0000259" key="12">
    <source>
        <dbReference type="Pfam" id="PF14028"/>
    </source>
</evidence>
<dbReference type="HOGENOM" id="CLU_397901_0_0_11"/>
<dbReference type="CDD" id="cd02440">
    <property type="entry name" value="AdoMet_MTases"/>
    <property type="match status" value="1"/>
</dbReference>
<protein>
    <recommendedName>
        <fullName evidence="4">Protein-L-isoaspartate O-methyltransferase</fullName>
        <ecNumber evidence="3">2.1.1.77</ecNumber>
    </recommendedName>
    <alternativeName>
        <fullName evidence="11">L-isoaspartyl protein carboxyl methyltransferase</fullName>
    </alternativeName>
    <alternativeName>
        <fullName evidence="9">Protein L-isoaspartyl methyltransferase</fullName>
    </alternativeName>
    <alternativeName>
        <fullName evidence="10">Protein-beta-aspartate methyltransferase</fullName>
    </alternativeName>
</protein>
<dbReference type="InParanoid" id="C7QEQ1"/>
<dbReference type="InterPro" id="IPR000682">
    <property type="entry name" value="PCMT"/>
</dbReference>
<evidence type="ECO:0000256" key="11">
    <source>
        <dbReference type="ARBA" id="ARBA00031350"/>
    </source>
</evidence>
<evidence type="ECO:0000256" key="1">
    <source>
        <dbReference type="ARBA" id="ARBA00004496"/>
    </source>
</evidence>
<accession>C7QEQ1</accession>
<evidence type="ECO:0000256" key="2">
    <source>
        <dbReference type="ARBA" id="ARBA00005369"/>
    </source>
</evidence>
<keyword evidence="8" id="KW-0949">S-adenosyl-L-methionine</keyword>
<evidence type="ECO:0000256" key="9">
    <source>
        <dbReference type="ARBA" id="ARBA00030757"/>
    </source>
</evidence>
<dbReference type="InterPro" id="IPR029063">
    <property type="entry name" value="SAM-dependent_MTases_sf"/>
</dbReference>
<dbReference type="AlphaFoldDB" id="C7QEQ1"/>
<organism evidence="13 14">
    <name type="scientific">Catenulispora acidiphila (strain DSM 44928 / JCM 14897 / NBRC 102108 / NRRL B-24433 / ID139908)</name>
    <dbReference type="NCBI Taxonomy" id="479433"/>
    <lineage>
        <taxon>Bacteria</taxon>
        <taxon>Bacillati</taxon>
        <taxon>Actinomycetota</taxon>
        <taxon>Actinomycetes</taxon>
        <taxon>Catenulisporales</taxon>
        <taxon>Catenulisporaceae</taxon>
        <taxon>Catenulispora</taxon>
    </lineage>
</organism>
<dbReference type="InterPro" id="IPR023809">
    <property type="entry name" value="Thiopep_bacteriocin_synth_dom"/>
</dbReference>
<dbReference type="GO" id="GO:0032259">
    <property type="term" value="P:methylation"/>
    <property type="evidence" value="ECO:0007669"/>
    <property type="project" value="UniProtKB-KW"/>
</dbReference>
<evidence type="ECO:0000256" key="7">
    <source>
        <dbReference type="ARBA" id="ARBA00022679"/>
    </source>
</evidence>
<keyword evidence="14" id="KW-1185">Reference proteome</keyword>
<reference evidence="13 14" key="1">
    <citation type="journal article" date="2009" name="Stand. Genomic Sci.">
        <title>Complete genome sequence of Catenulispora acidiphila type strain (ID 139908).</title>
        <authorList>
            <person name="Copeland A."/>
            <person name="Lapidus A."/>
            <person name="Glavina Del Rio T."/>
            <person name="Nolan M."/>
            <person name="Lucas S."/>
            <person name="Chen F."/>
            <person name="Tice H."/>
            <person name="Cheng J.F."/>
            <person name="Bruce D."/>
            <person name="Goodwin L."/>
            <person name="Pitluck S."/>
            <person name="Mikhailova N."/>
            <person name="Pati A."/>
            <person name="Ivanova N."/>
            <person name="Mavromatis K."/>
            <person name="Chen A."/>
            <person name="Palaniappan K."/>
            <person name="Chain P."/>
            <person name="Land M."/>
            <person name="Hauser L."/>
            <person name="Chang Y.J."/>
            <person name="Jeffries C.D."/>
            <person name="Chertkov O."/>
            <person name="Brettin T."/>
            <person name="Detter J.C."/>
            <person name="Han C."/>
            <person name="Ali Z."/>
            <person name="Tindall B.J."/>
            <person name="Goker M."/>
            <person name="Bristow J."/>
            <person name="Eisen J.A."/>
            <person name="Markowitz V."/>
            <person name="Hugenholtz P."/>
            <person name="Kyrpides N.C."/>
            <person name="Klenk H.P."/>
        </authorList>
    </citation>
    <scope>NUCLEOTIDE SEQUENCE [LARGE SCALE GENOMIC DNA]</scope>
    <source>
        <strain evidence="14">DSM 44928 / JCM 14897 / NBRC 102108 / NRRL B-24433 / ID139908</strain>
    </source>
</reference>
<dbReference type="PANTHER" id="PTHR11579">
    <property type="entry name" value="PROTEIN-L-ISOASPARTATE O-METHYLTRANSFERASE"/>
    <property type="match status" value="1"/>
</dbReference>
<dbReference type="OrthoDB" id="4035289at2"/>
<evidence type="ECO:0000256" key="6">
    <source>
        <dbReference type="ARBA" id="ARBA00022603"/>
    </source>
</evidence>
<proteinExistence type="inferred from homology"/>
<keyword evidence="6 13" id="KW-0489">Methyltransferase</keyword>
<dbReference type="Pfam" id="PF14028">
    <property type="entry name" value="Lant_dehydr_C"/>
    <property type="match status" value="1"/>
</dbReference>
<dbReference type="eggNOG" id="COG2518">
    <property type="taxonomic scope" value="Bacteria"/>
</dbReference>
<dbReference type="NCBIfam" id="TIGR04364">
    <property type="entry name" value="methyltran_FxLD"/>
    <property type="match status" value="1"/>
</dbReference>
<comment type="similarity">
    <text evidence="2">Belongs to the methyltransferase superfamily. L-isoaspartyl/D-aspartyl protein methyltransferase family.</text>
</comment>
<dbReference type="PANTHER" id="PTHR11579:SF0">
    <property type="entry name" value="PROTEIN-L-ISOASPARTATE(D-ASPARTATE) O-METHYLTRANSFERASE"/>
    <property type="match status" value="1"/>
</dbReference>
<dbReference type="EMBL" id="CP001700">
    <property type="protein sequence ID" value="ACU72821.1"/>
    <property type="molecule type" value="Genomic_DNA"/>
</dbReference>
<sequence>METTTWTHATVTLGVHGLTPATAGAMSAALESAIEDGDIVGFHFLRKDGGMRLRAAGPKAADRLPSVLDGLADRGLIAGWIFGIYEPEVEAFGGPAGMDAAHDLFCADSRAVLAHLAAVQAEGPGAREAAVLLLSTLLRGAQLDWYEIGDVWARIAAERPPVDAVPAGAQLAQSCAAMLALMHADAAHVKVGTGWDTRVRAFADAGVRVRALADDGTLGRGQTPEVGLRAVLAHHAIFALNRAGLTSAQQAELALLAKTVVFSPPSDVSPPGAAAPAGSVVQMESTITPTAADQASELRATLVQNLKDADVLSDPRIADAFLAVERHKFLPGVDLATAYADDAVTVKTADTGIVISAISQPTIVATMLRQLDPQPGDRVLEAGAATGYNAALIGNLVGPDGYVWTIDVDQDLIDGANAHLAAAGVGNVTAVLGDGGVGLPEHGPYDRIIFTVGAGDVPAVILDQLAPGGRLVIPVRIRGGVSRAIALQHNGDQWVSVSSEMATFMPLRKGIADDERVITALSDDGGVTLHTYAEQNVDTAAITKALDYPGYEVFSGVKFRKGTTWEWLNLWLTCALPSGISRMPASGPEVESGKIRPQFPWGSMAAVEADTIAYLSMREGQDESGRFWEAAVIGHGPNAAALAEATGEQIRAWSEGHRDTVPTFRVATGPSRETLHGRFTVAKPGSRIALDWA</sequence>
<feature type="domain" description="Thiopeptide-type bacteriocin biosynthesis" evidence="12">
    <location>
        <begin position="23"/>
        <end position="259"/>
    </location>
</feature>
<dbReference type="STRING" id="479433.Caci_3938"/>
<dbReference type="SUPFAM" id="SSF53335">
    <property type="entry name" value="S-adenosyl-L-methionine-dependent methyltransferases"/>
    <property type="match status" value="1"/>
</dbReference>
<evidence type="ECO:0000256" key="4">
    <source>
        <dbReference type="ARBA" id="ARBA00013346"/>
    </source>
</evidence>
<evidence type="ECO:0000256" key="5">
    <source>
        <dbReference type="ARBA" id="ARBA00022490"/>
    </source>
</evidence>
<dbReference type="EC" id="2.1.1.77" evidence="3"/>
<name>C7QEQ1_CATAD</name>
<dbReference type="NCBIfam" id="TIGR03891">
    <property type="entry name" value="thiopep_ocin"/>
    <property type="match status" value="1"/>
</dbReference>
<dbReference type="RefSeq" id="WP_015792550.1">
    <property type="nucleotide sequence ID" value="NC_013131.1"/>
</dbReference>